<protein>
    <submittedName>
        <fullName evidence="1">9462_t:CDS:1</fullName>
    </submittedName>
</protein>
<sequence length="122" mass="13320">MGISPIGIVHVNGAKPLSVKEDARLFQETPLAEYSPSAASRLLPHIRSTHYFQKSIPSTFDTLKNLNGNKPKEWSLSLVKMTATPGLATKRPIEPNAHNILVLEILALLPSAVATPHHLDLE</sequence>
<accession>A0ACA9P1C9</accession>
<gene>
    <name evidence="1" type="ORF">ACOLOM_LOCUS9523</name>
</gene>
<organism evidence="1 2">
    <name type="scientific">Acaulospora colombiana</name>
    <dbReference type="NCBI Taxonomy" id="27376"/>
    <lineage>
        <taxon>Eukaryota</taxon>
        <taxon>Fungi</taxon>
        <taxon>Fungi incertae sedis</taxon>
        <taxon>Mucoromycota</taxon>
        <taxon>Glomeromycotina</taxon>
        <taxon>Glomeromycetes</taxon>
        <taxon>Diversisporales</taxon>
        <taxon>Acaulosporaceae</taxon>
        <taxon>Acaulospora</taxon>
    </lineage>
</organism>
<proteinExistence type="predicted"/>
<evidence type="ECO:0000313" key="1">
    <source>
        <dbReference type="EMBL" id="CAG8685302.1"/>
    </source>
</evidence>
<dbReference type="Proteomes" id="UP000789525">
    <property type="component" value="Unassembled WGS sequence"/>
</dbReference>
<keyword evidence="2" id="KW-1185">Reference proteome</keyword>
<name>A0ACA9P1C9_9GLOM</name>
<dbReference type="EMBL" id="CAJVPT010027861">
    <property type="protein sequence ID" value="CAG8685302.1"/>
    <property type="molecule type" value="Genomic_DNA"/>
</dbReference>
<reference evidence="1" key="1">
    <citation type="submission" date="2021-06" db="EMBL/GenBank/DDBJ databases">
        <authorList>
            <person name="Kallberg Y."/>
            <person name="Tangrot J."/>
            <person name="Rosling A."/>
        </authorList>
    </citation>
    <scope>NUCLEOTIDE SEQUENCE</scope>
    <source>
        <strain evidence="1">CL356</strain>
    </source>
</reference>
<evidence type="ECO:0000313" key="2">
    <source>
        <dbReference type="Proteomes" id="UP000789525"/>
    </source>
</evidence>
<comment type="caution">
    <text evidence="1">The sequence shown here is derived from an EMBL/GenBank/DDBJ whole genome shotgun (WGS) entry which is preliminary data.</text>
</comment>